<dbReference type="Proteomes" id="UP000027138">
    <property type="component" value="Unassembled WGS sequence"/>
</dbReference>
<protein>
    <submittedName>
        <fullName evidence="1">Uncharacterized protein</fullName>
    </submittedName>
</protein>
<evidence type="ECO:0000313" key="2">
    <source>
        <dbReference type="Proteomes" id="UP000027138"/>
    </source>
</evidence>
<gene>
    <name evidence="1" type="ORF">JCGZ_23717</name>
</gene>
<name>A0A067JPH1_JATCU</name>
<dbReference type="AlphaFoldDB" id="A0A067JPH1"/>
<reference evidence="1 2" key="1">
    <citation type="journal article" date="2014" name="PLoS ONE">
        <title>Global Analysis of Gene Expression Profiles in Physic Nut (Jatropha curcas L.) Seedlings Exposed to Salt Stress.</title>
        <authorList>
            <person name="Zhang L."/>
            <person name="Zhang C."/>
            <person name="Wu P."/>
            <person name="Chen Y."/>
            <person name="Li M."/>
            <person name="Jiang H."/>
            <person name="Wu G."/>
        </authorList>
    </citation>
    <scope>NUCLEOTIDE SEQUENCE [LARGE SCALE GENOMIC DNA]</scope>
    <source>
        <strain evidence="2">cv. GZQX0401</strain>
        <tissue evidence="1">Young leaves</tissue>
    </source>
</reference>
<sequence>MENSPSKLRDANAVALEKKKGYSHERHLLPEVASATYVPEDSEVFKTQVVSATFNCASARSTLES</sequence>
<accession>A0A067JPH1</accession>
<dbReference type="EMBL" id="KK914977">
    <property type="protein sequence ID" value="KDP25757.1"/>
    <property type="molecule type" value="Genomic_DNA"/>
</dbReference>
<keyword evidence="2" id="KW-1185">Reference proteome</keyword>
<evidence type="ECO:0000313" key="1">
    <source>
        <dbReference type="EMBL" id="KDP25757.1"/>
    </source>
</evidence>
<proteinExistence type="predicted"/>
<organism evidence="1 2">
    <name type="scientific">Jatropha curcas</name>
    <name type="common">Barbados nut</name>
    <dbReference type="NCBI Taxonomy" id="180498"/>
    <lineage>
        <taxon>Eukaryota</taxon>
        <taxon>Viridiplantae</taxon>
        <taxon>Streptophyta</taxon>
        <taxon>Embryophyta</taxon>
        <taxon>Tracheophyta</taxon>
        <taxon>Spermatophyta</taxon>
        <taxon>Magnoliopsida</taxon>
        <taxon>eudicotyledons</taxon>
        <taxon>Gunneridae</taxon>
        <taxon>Pentapetalae</taxon>
        <taxon>rosids</taxon>
        <taxon>fabids</taxon>
        <taxon>Malpighiales</taxon>
        <taxon>Euphorbiaceae</taxon>
        <taxon>Crotonoideae</taxon>
        <taxon>Jatropheae</taxon>
        <taxon>Jatropha</taxon>
    </lineage>
</organism>